<gene>
    <name evidence="1" type="ordered locus">Sama_3324</name>
</gene>
<dbReference type="Proteomes" id="UP000009175">
    <property type="component" value="Chromosome"/>
</dbReference>
<evidence type="ECO:0000313" key="1">
    <source>
        <dbReference type="EMBL" id="ABM01527.1"/>
    </source>
</evidence>
<name>A1SAX0_SHEAM</name>
<reference evidence="1 2" key="1">
    <citation type="submission" date="2006-12" db="EMBL/GenBank/DDBJ databases">
        <title>Complete sequence of Shewanella amazonensis SB2B.</title>
        <authorList>
            <consortium name="US DOE Joint Genome Institute"/>
            <person name="Copeland A."/>
            <person name="Lucas S."/>
            <person name="Lapidus A."/>
            <person name="Barry K."/>
            <person name="Detter J.C."/>
            <person name="Glavina del Rio T."/>
            <person name="Hammon N."/>
            <person name="Israni S."/>
            <person name="Dalin E."/>
            <person name="Tice H."/>
            <person name="Pitluck S."/>
            <person name="Munk A.C."/>
            <person name="Brettin T."/>
            <person name="Bruce D."/>
            <person name="Han C."/>
            <person name="Tapia R."/>
            <person name="Gilna P."/>
            <person name="Schmutz J."/>
            <person name="Larimer F."/>
            <person name="Land M."/>
            <person name="Hauser L."/>
            <person name="Kyrpides N."/>
            <person name="Mikhailova N."/>
            <person name="Fredrickson J."/>
            <person name="Richardson P."/>
        </authorList>
    </citation>
    <scope>NUCLEOTIDE SEQUENCE [LARGE SCALE GENOMIC DNA]</scope>
    <source>
        <strain evidence="2">ATCC BAA-1098 / SB2B</strain>
    </source>
</reference>
<organism evidence="1 2">
    <name type="scientific">Shewanella amazonensis (strain ATCC BAA-1098 / SB2B)</name>
    <dbReference type="NCBI Taxonomy" id="326297"/>
    <lineage>
        <taxon>Bacteria</taxon>
        <taxon>Pseudomonadati</taxon>
        <taxon>Pseudomonadota</taxon>
        <taxon>Gammaproteobacteria</taxon>
        <taxon>Alteromonadales</taxon>
        <taxon>Shewanellaceae</taxon>
        <taxon>Shewanella</taxon>
    </lineage>
</organism>
<dbReference type="HOGENOM" id="CLU_2384523_0_0_6"/>
<sequence length="94" mass="10136">MHHWGKCRRGDYSAAELALLGLALLPTLELAFVAVQALESIPLGLTLFERMVVAGNLTELPGGIRGLSPECQRPLIRLSTGAKQEDNKGHKCDA</sequence>
<dbReference type="EMBL" id="CP000507">
    <property type="protein sequence ID" value="ABM01527.1"/>
    <property type="molecule type" value="Genomic_DNA"/>
</dbReference>
<keyword evidence="2" id="KW-1185">Reference proteome</keyword>
<dbReference type="KEGG" id="saz:Sama_3324"/>
<accession>A1SAX0</accession>
<dbReference type="AlphaFoldDB" id="A1SAX0"/>
<proteinExistence type="predicted"/>
<protein>
    <submittedName>
        <fullName evidence="1">Uncharacterized protein</fullName>
    </submittedName>
</protein>
<dbReference type="STRING" id="326297.Sama_3324"/>
<evidence type="ECO:0000313" key="2">
    <source>
        <dbReference type="Proteomes" id="UP000009175"/>
    </source>
</evidence>